<keyword evidence="2" id="KW-0732">Signal</keyword>
<proteinExistence type="inferred from homology"/>
<evidence type="ECO:0000313" key="4">
    <source>
        <dbReference type="Proteomes" id="UP001526430"/>
    </source>
</evidence>
<evidence type="ECO:0000313" key="3">
    <source>
        <dbReference type="EMBL" id="MCW8086869.1"/>
    </source>
</evidence>
<feature type="signal peptide" evidence="2">
    <location>
        <begin position="1"/>
        <end position="20"/>
    </location>
</feature>
<dbReference type="SUPFAM" id="SSF53850">
    <property type="entry name" value="Periplasmic binding protein-like II"/>
    <property type="match status" value="1"/>
</dbReference>
<dbReference type="RefSeq" id="WP_301591018.1">
    <property type="nucleotide sequence ID" value="NZ_JAPFQI010000011.1"/>
</dbReference>
<dbReference type="CDD" id="cd07012">
    <property type="entry name" value="PBP2_Bug_TTT"/>
    <property type="match status" value="1"/>
</dbReference>
<name>A0ABT3NXI8_9PROT</name>
<dbReference type="Gene3D" id="3.40.190.150">
    <property type="entry name" value="Bordetella uptake gene, domain 1"/>
    <property type="match status" value="1"/>
</dbReference>
<gene>
    <name evidence="3" type="ORF">OF850_14625</name>
</gene>
<comment type="similarity">
    <text evidence="1">Belongs to the UPF0065 (bug) family.</text>
</comment>
<dbReference type="PANTHER" id="PTHR42928">
    <property type="entry name" value="TRICARBOXYLATE-BINDING PROTEIN"/>
    <property type="match status" value="1"/>
</dbReference>
<dbReference type="PIRSF" id="PIRSF017082">
    <property type="entry name" value="YflP"/>
    <property type="match status" value="1"/>
</dbReference>
<organism evidence="3 4">
    <name type="scientific">Sabulicella glaciei</name>
    <dbReference type="NCBI Taxonomy" id="2984948"/>
    <lineage>
        <taxon>Bacteria</taxon>
        <taxon>Pseudomonadati</taxon>
        <taxon>Pseudomonadota</taxon>
        <taxon>Alphaproteobacteria</taxon>
        <taxon>Acetobacterales</taxon>
        <taxon>Acetobacteraceae</taxon>
        <taxon>Sabulicella</taxon>
    </lineage>
</organism>
<dbReference type="EMBL" id="JAPFQI010000011">
    <property type="protein sequence ID" value="MCW8086869.1"/>
    <property type="molecule type" value="Genomic_DNA"/>
</dbReference>
<dbReference type="PANTHER" id="PTHR42928:SF5">
    <property type="entry name" value="BLR1237 PROTEIN"/>
    <property type="match status" value="1"/>
</dbReference>
<reference evidence="3 4" key="1">
    <citation type="submission" date="2022-10" db="EMBL/GenBank/DDBJ databases">
        <title>Roseococcus glaciei nov., sp. nov., isolated from glacier.</title>
        <authorList>
            <person name="Liu Q."/>
            <person name="Xin Y.-H."/>
        </authorList>
    </citation>
    <scope>NUCLEOTIDE SEQUENCE [LARGE SCALE GENOMIC DNA]</scope>
    <source>
        <strain evidence="3 4">MDT2-1-1</strain>
    </source>
</reference>
<accession>A0ABT3NXI8</accession>
<dbReference type="InterPro" id="IPR042100">
    <property type="entry name" value="Bug_dom1"/>
</dbReference>
<keyword evidence="4" id="KW-1185">Reference proteome</keyword>
<feature type="chain" id="PRO_5046703783" evidence="2">
    <location>
        <begin position="21"/>
        <end position="318"/>
    </location>
</feature>
<dbReference type="InterPro" id="IPR005064">
    <property type="entry name" value="BUG"/>
</dbReference>
<comment type="caution">
    <text evidence="3">The sequence shown here is derived from an EMBL/GenBank/DDBJ whole genome shotgun (WGS) entry which is preliminary data.</text>
</comment>
<dbReference type="Gene3D" id="3.40.190.10">
    <property type="entry name" value="Periplasmic binding protein-like II"/>
    <property type="match status" value="1"/>
</dbReference>
<dbReference type="Pfam" id="PF03401">
    <property type="entry name" value="TctC"/>
    <property type="match status" value="1"/>
</dbReference>
<sequence>MSRRAALAGLSLGLPALAQAETWPGRPVTLVVAQGPGSGSDISARLLAGPMGAALGQPVVVENRTGGGGAIAHQSVARAQPDGNTIIFSSTAALLVLPLINPNLRYAMEDFTAVAPVLRAPFAILASTAPGAPATLAELVARLRRDRTAYASAGVGTMTHLAAEAFLRRAGVEAVHVPYRGSGAALTDLIGGQVVFAADSLTASMPHIAGGRLRALAVTGERREAALPDVPTLAEAGLPGPPIAVLGGLFAPRATPEDRVARLAAATDRALADPEVAARFQASQTEILREGREEFVARLREEEPAWRALVRQLDLRLE</sequence>
<evidence type="ECO:0000256" key="2">
    <source>
        <dbReference type="SAM" id="SignalP"/>
    </source>
</evidence>
<dbReference type="Proteomes" id="UP001526430">
    <property type="component" value="Unassembled WGS sequence"/>
</dbReference>
<evidence type="ECO:0000256" key="1">
    <source>
        <dbReference type="ARBA" id="ARBA00006987"/>
    </source>
</evidence>
<protein>
    <submittedName>
        <fullName evidence="3">Tripartite tricarboxylate transporter substrate binding protein</fullName>
    </submittedName>
</protein>